<dbReference type="EMBL" id="CP101509">
    <property type="protein sequence ID" value="UTV30535.1"/>
    <property type="molecule type" value="Genomic_DNA"/>
</dbReference>
<reference evidence="6" key="1">
    <citation type="submission" date="2022-07" db="EMBL/GenBank/DDBJ databases">
        <title>Genome sequencing of Photobacterium atrarenae GJH2-4.</title>
        <authorList>
            <person name="Park S.-J."/>
        </authorList>
    </citation>
    <scope>NUCLEOTIDE SEQUENCE</scope>
    <source>
        <strain evidence="6">GJH2-4</strain>
    </source>
</reference>
<dbReference type="Pfam" id="PF00440">
    <property type="entry name" value="TetR_N"/>
    <property type="match status" value="1"/>
</dbReference>
<keyword evidence="7" id="KW-1185">Reference proteome</keyword>
<keyword evidence="2 4" id="KW-0238">DNA-binding</keyword>
<organism evidence="6 7">
    <name type="scientific">Photobacterium atrarenae</name>
    <dbReference type="NCBI Taxonomy" id="865757"/>
    <lineage>
        <taxon>Bacteria</taxon>
        <taxon>Pseudomonadati</taxon>
        <taxon>Pseudomonadota</taxon>
        <taxon>Gammaproteobacteria</taxon>
        <taxon>Vibrionales</taxon>
        <taxon>Vibrionaceae</taxon>
        <taxon>Photobacterium</taxon>
    </lineage>
</organism>
<dbReference type="Proteomes" id="UP001057998">
    <property type="component" value="Chromosome 2"/>
</dbReference>
<dbReference type="InterPro" id="IPR009057">
    <property type="entry name" value="Homeodomain-like_sf"/>
</dbReference>
<evidence type="ECO:0000313" key="6">
    <source>
        <dbReference type="EMBL" id="UTV30535.1"/>
    </source>
</evidence>
<dbReference type="InterPro" id="IPR001647">
    <property type="entry name" value="HTH_TetR"/>
</dbReference>
<proteinExistence type="predicted"/>
<dbReference type="PANTHER" id="PTHR47506">
    <property type="entry name" value="TRANSCRIPTIONAL REGULATORY PROTEIN"/>
    <property type="match status" value="1"/>
</dbReference>
<dbReference type="Gene3D" id="1.10.10.60">
    <property type="entry name" value="Homeodomain-like"/>
    <property type="match status" value="1"/>
</dbReference>
<dbReference type="PRINTS" id="PR00455">
    <property type="entry name" value="HTHTETR"/>
</dbReference>
<feature type="domain" description="HTH tetR-type" evidence="5">
    <location>
        <begin position="9"/>
        <end position="69"/>
    </location>
</feature>
<sequence length="205" mass="22965">MPYKKTHKEKSRLRILQAATTLFSRDGFDKVSIGQVMKEAHMTHGAFYSHFESKAALYAACFSELLKESSRARLVKSPLSMNKLLALAANYWGLHQSARMQPGPESVLFNESGTENDSIKQLFQESYHNVRTMLEKRIVALCRIRKIELSAECIGDKSRAMMASLVGAVTIAKMIPNDDERQRLLNAAQAEILAMLGNSTQKVLT</sequence>
<evidence type="ECO:0000313" key="7">
    <source>
        <dbReference type="Proteomes" id="UP001057998"/>
    </source>
</evidence>
<evidence type="ECO:0000256" key="2">
    <source>
        <dbReference type="ARBA" id="ARBA00023125"/>
    </source>
</evidence>
<accession>A0ABY5GNZ9</accession>
<keyword evidence="3" id="KW-0804">Transcription</keyword>
<dbReference type="PANTHER" id="PTHR47506:SF7">
    <property type="entry name" value="TRANSCRIPTIONAL REGULATORY PROTEIN"/>
    <property type="match status" value="1"/>
</dbReference>
<evidence type="ECO:0000256" key="3">
    <source>
        <dbReference type="ARBA" id="ARBA00023163"/>
    </source>
</evidence>
<dbReference type="RefSeq" id="WP_255391894.1">
    <property type="nucleotide sequence ID" value="NZ_CP101509.1"/>
</dbReference>
<dbReference type="SUPFAM" id="SSF48498">
    <property type="entry name" value="Tetracyclin repressor-like, C-terminal domain"/>
    <property type="match status" value="1"/>
</dbReference>
<dbReference type="InterPro" id="IPR036271">
    <property type="entry name" value="Tet_transcr_reg_TetR-rel_C_sf"/>
</dbReference>
<dbReference type="Gene3D" id="1.10.357.10">
    <property type="entry name" value="Tetracycline Repressor, domain 2"/>
    <property type="match status" value="1"/>
</dbReference>
<gene>
    <name evidence="6" type="ORF">NNL38_18375</name>
</gene>
<dbReference type="PROSITE" id="PS50977">
    <property type="entry name" value="HTH_TETR_2"/>
    <property type="match status" value="1"/>
</dbReference>
<evidence type="ECO:0000256" key="1">
    <source>
        <dbReference type="ARBA" id="ARBA00023015"/>
    </source>
</evidence>
<evidence type="ECO:0000259" key="5">
    <source>
        <dbReference type="PROSITE" id="PS50977"/>
    </source>
</evidence>
<keyword evidence="1" id="KW-0805">Transcription regulation</keyword>
<name>A0ABY5GNZ9_9GAMM</name>
<dbReference type="SUPFAM" id="SSF46689">
    <property type="entry name" value="Homeodomain-like"/>
    <property type="match status" value="1"/>
</dbReference>
<feature type="DNA-binding region" description="H-T-H motif" evidence="4">
    <location>
        <begin position="32"/>
        <end position="51"/>
    </location>
</feature>
<protein>
    <submittedName>
        <fullName evidence="6">TetR/AcrR family transcriptional regulator</fullName>
    </submittedName>
</protein>
<evidence type="ECO:0000256" key="4">
    <source>
        <dbReference type="PROSITE-ProRule" id="PRU00335"/>
    </source>
</evidence>